<evidence type="ECO:0000313" key="4">
    <source>
        <dbReference type="Proteomes" id="UP000663852"/>
    </source>
</evidence>
<comment type="caution">
    <text evidence="2">The sequence shown here is derived from an EMBL/GenBank/DDBJ whole genome shotgun (WGS) entry which is preliminary data.</text>
</comment>
<dbReference type="EMBL" id="CAJNOJ010000217">
    <property type="protein sequence ID" value="CAF1302376.1"/>
    <property type="molecule type" value="Genomic_DNA"/>
</dbReference>
<evidence type="ECO:0000313" key="3">
    <source>
        <dbReference type="Proteomes" id="UP000663828"/>
    </source>
</evidence>
<name>A0A815E5G9_ADIRI</name>
<dbReference type="Proteomes" id="UP000663828">
    <property type="component" value="Unassembled WGS sequence"/>
</dbReference>
<accession>A0A815E5G9</accession>
<dbReference type="Proteomes" id="UP000663852">
    <property type="component" value="Unassembled WGS sequence"/>
</dbReference>
<sequence>MQFRKLRRRTISTSSYEAIIDCWDRVGSHNRAMELFSESLTIAQASFVPADYQLNGTLHKLETRHRNREEYDSAL</sequence>
<protein>
    <submittedName>
        <fullName evidence="2">Uncharacterized protein</fullName>
    </submittedName>
</protein>
<gene>
    <name evidence="2" type="ORF">EDS130_LOCUS30680</name>
    <name evidence="1" type="ORF">XAT740_LOCUS16221</name>
</gene>
<keyword evidence="3" id="KW-1185">Reference proteome</keyword>
<proteinExistence type="predicted"/>
<evidence type="ECO:0000313" key="1">
    <source>
        <dbReference type="EMBL" id="CAF1059773.1"/>
    </source>
</evidence>
<organism evidence="2 4">
    <name type="scientific">Adineta ricciae</name>
    <name type="common">Rotifer</name>
    <dbReference type="NCBI Taxonomy" id="249248"/>
    <lineage>
        <taxon>Eukaryota</taxon>
        <taxon>Metazoa</taxon>
        <taxon>Spiralia</taxon>
        <taxon>Gnathifera</taxon>
        <taxon>Rotifera</taxon>
        <taxon>Eurotatoria</taxon>
        <taxon>Bdelloidea</taxon>
        <taxon>Adinetida</taxon>
        <taxon>Adinetidae</taxon>
        <taxon>Adineta</taxon>
    </lineage>
</organism>
<dbReference type="AlphaFoldDB" id="A0A815E5G9"/>
<evidence type="ECO:0000313" key="2">
    <source>
        <dbReference type="EMBL" id="CAF1302376.1"/>
    </source>
</evidence>
<reference evidence="2" key="1">
    <citation type="submission" date="2021-02" db="EMBL/GenBank/DDBJ databases">
        <authorList>
            <person name="Nowell W R."/>
        </authorList>
    </citation>
    <scope>NUCLEOTIDE SEQUENCE</scope>
</reference>
<dbReference type="EMBL" id="CAJNOR010001028">
    <property type="protein sequence ID" value="CAF1059773.1"/>
    <property type="molecule type" value="Genomic_DNA"/>
</dbReference>